<dbReference type="SUPFAM" id="SSF55620">
    <property type="entry name" value="Tetrahydrobiopterin biosynthesis enzymes-like"/>
    <property type="match status" value="1"/>
</dbReference>
<dbReference type="SUPFAM" id="SSF55083">
    <property type="entry name" value="6-hydroxymethyl-7,8-dihydropterin pyrophosphokinase, HPPK"/>
    <property type="match status" value="1"/>
</dbReference>
<feature type="region of interest" description="Disordered" evidence="1">
    <location>
        <begin position="1"/>
        <end position="24"/>
    </location>
</feature>
<dbReference type="eggNOG" id="COG1539">
    <property type="taxonomic scope" value="Bacteria"/>
</dbReference>
<dbReference type="STRING" id="356829.BITS_0798"/>
<evidence type="ECO:0000259" key="2">
    <source>
        <dbReference type="SMART" id="SM00905"/>
    </source>
</evidence>
<dbReference type="InterPro" id="IPR043133">
    <property type="entry name" value="GTP-CH-I_C/QueF"/>
</dbReference>
<organism evidence="3 4">
    <name type="scientific">Bifidobacterium tsurumiense</name>
    <dbReference type="NCBI Taxonomy" id="356829"/>
    <lineage>
        <taxon>Bacteria</taxon>
        <taxon>Bacillati</taxon>
        <taxon>Actinomycetota</taxon>
        <taxon>Actinomycetes</taxon>
        <taxon>Bifidobacteriales</taxon>
        <taxon>Bifidobacteriaceae</taxon>
        <taxon>Bifidobacterium</taxon>
    </lineage>
</organism>
<feature type="domain" description="Dihydroneopterin aldolase/epimerase" evidence="2">
    <location>
        <begin position="4"/>
        <end position="115"/>
    </location>
</feature>
<gene>
    <name evidence="3" type="ORF">BITS_0798</name>
</gene>
<comment type="caution">
    <text evidence="3">The sequence shown here is derived from an EMBL/GenBank/DDBJ whole genome shotgun (WGS) entry which is preliminary data.</text>
</comment>
<sequence length="325" mass="34370">MDTLRLTGIRPQAQGQDGSPSHVGGLRADVTAAFDMRAAAHDDDITATVDYAQLASRVANVLAQRGAKVTLLETLASEVVDAVLLSHQVVSAAVTVYAEHPQGVCAEEVSVSIERKVDGAGVPDSVDDIGSNHAPNISAAAQVAAKYHEDNQQAARGGVDPREQPGKGAGFSDAVIWLVSNQQPCEPVFRAAIVGLDGVPGNQVNGISPLYHISNITGSDEDCAVVMLSTRLDAQALEQVCNTITRGEKDALHMHVISIQSQEDEHNMEIRYPEAAQTAAVLAPWMDIDEQARLGKDPVSFLLAMAPDADRVGMLSDGWILGGEQ</sequence>
<evidence type="ECO:0000313" key="4">
    <source>
        <dbReference type="Proteomes" id="UP000029080"/>
    </source>
</evidence>
<dbReference type="SMART" id="SM00905">
    <property type="entry name" value="FolB"/>
    <property type="match status" value="1"/>
</dbReference>
<dbReference type="InterPro" id="IPR035907">
    <property type="entry name" value="Hppk_sf"/>
</dbReference>
<dbReference type="RefSeq" id="WP_026641765.1">
    <property type="nucleotide sequence ID" value="NZ_JGZU01000002.1"/>
</dbReference>
<name>A0A087EKJ1_9BIFI</name>
<dbReference type="Pfam" id="PF02152">
    <property type="entry name" value="FolB"/>
    <property type="match status" value="1"/>
</dbReference>
<dbReference type="eggNOG" id="COG0801">
    <property type="taxonomic scope" value="Bacteria"/>
</dbReference>
<dbReference type="EMBL" id="JGZU01000002">
    <property type="protein sequence ID" value="KFJ08292.1"/>
    <property type="molecule type" value="Genomic_DNA"/>
</dbReference>
<dbReference type="GO" id="GO:0006760">
    <property type="term" value="P:folic acid-containing compound metabolic process"/>
    <property type="evidence" value="ECO:0007669"/>
    <property type="project" value="InterPro"/>
</dbReference>
<protein>
    <submittedName>
        <fullName evidence="3">Dihydroneopterin aldolase</fullName>
    </submittedName>
</protein>
<accession>A0A087EKJ1</accession>
<dbReference type="GO" id="GO:0004150">
    <property type="term" value="F:dihydroneopterin aldolase activity"/>
    <property type="evidence" value="ECO:0007669"/>
    <property type="project" value="InterPro"/>
</dbReference>
<dbReference type="NCBIfam" id="TIGR00526">
    <property type="entry name" value="folB_dom"/>
    <property type="match status" value="1"/>
</dbReference>
<dbReference type="Proteomes" id="UP000029080">
    <property type="component" value="Unassembled WGS sequence"/>
</dbReference>
<dbReference type="OrthoDB" id="9808041at2"/>
<proteinExistence type="predicted"/>
<dbReference type="Gene3D" id="3.30.1130.10">
    <property type="match status" value="1"/>
</dbReference>
<reference evidence="3 4" key="1">
    <citation type="submission" date="2014-03" db="EMBL/GenBank/DDBJ databases">
        <title>Genomics of Bifidobacteria.</title>
        <authorList>
            <person name="Ventura M."/>
            <person name="Milani C."/>
            <person name="Lugli G.A."/>
        </authorList>
    </citation>
    <scope>NUCLEOTIDE SEQUENCE [LARGE SCALE GENOMIC DNA]</scope>
    <source>
        <strain evidence="3 4">JCM 13495</strain>
    </source>
</reference>
<evidence type="ECO:0000313" key="3">
    <source>
        <dbReference type="EMBL" id="KFJ08292.1"/>
    </source>
</evidence>
<dbReference type="AlphaFoldDB" id="A0A087EKJ1"/>
<dbReference type="InterPro" id="IPR006157">
    <property type="entry name" value="FolB_dom"/>
</dbReference>
<evidence type="ECO:0000256" key="1">
    <source>
        <dbReference type="SAM" id="MobiDB-lite"/>
    </source>
</evidence>
<keyword evidence="4" id="KW-1185">Reference proteome</keyword>